<dbReference type="EMBL" id="NMPR01000180">
    <property type="protein sequence ID" value="KAA8628507.1"/>
    <property type="molecule type" value="Genomic_DNA"/>
</dbReference>
<organism evidence="1 2">
    <name type="scientific">Sordaria macrospora</name>
    <dbReference type="NCBI Taxonomy" id="5147"/>
    <lineage>
        <taxon>Eukaryota</taxon>
        <taxon>Fungi</taxon>
        <taxon>Dikarya</taxon>
        <taxon>Ascomycota</taxon>
        <taxon>Pezizomycotina</taxon>
        <taxon>Sordariomycetes</taxon>
        <taxon>Sordariomycetidae</taxon>
        <taxon>Sordariales</taxon>
        <taxon>Sordariaceae</taxon>
        <taxon>Sordaria</taxon>
    </lineage>
</organism>
<gene>
    <name evidence="1" type="ORF">SMACR_07342</name>
</gene>
<name>A0A8S8ZCY5_SORMA</name>
<sequence>MRNGRPRTRTESRSWRSASETTTFRLRLPRLDRSTMLRTRPTQKACASSTISFRTSRRWCSVLSPCTSRSSPSNCLADTIEYPEFDIHPQQRKERFLWHNVAFSEGVLFYLLAAQTGFLKLGLTRKFKDWQNCLQYRPTAPLLPEPEKHQGHGRFHASAIGIHQPSGVRHDTRCSLQAEIECSRVLEHQHLVTKQL</sequence>
<proteinExistence type="predicted"/>
<dbReference type="AlphaFoldDB" id="A0A8S8ZCY5"/>
<comment type="caution">
    <text evidence="1">The sequence shown here is derived from an EMBL/GenBank/DDBJ whole genome shotgun (WGS) entry which is preliminary data.</text>
</comment>
<evidence type="ECO:0000313" key="1">
    <source>
        <dbReference type="EMBL" id="KAA8628507.1"/>
    </source>
</evidence>
<protein>
    <submittedName>
        <fullName evidence="1">Uncharacterized protein</fullName>
    </submittedName>
</protein>
<evidence type="ECO:0000313" key="2">
    <source>
        <dbReference type="Proteomes" id="UP000433876"/>
    </source>
</evidence>
<accession>A0A8S8ZCY5</accession>
<dbReference type="Proteomes" id="UP000433876">
    <property type="component" value="Unassembled WGS sequence"/>
</dbReference>
<reference evidence="1 2" key="1">
    <citation type="submission" date="2017-07" db="EMBL/GenBank/DDBJ databases">
        <title>Genome sequence of the Sordaria macrospora wild type strain R19027.</title>
        <authorList>
            <person name="Nowrousian M."/>
            <person name="Teichert I."/>
            <person name="Kueck U."/>
        </authorList>
    </citation>
    <scope>NUCLEOTIDE SEQUENCE [LARGE SCALE GENOMIC DNA]</scope>
    <source>
        <strain evidence="1 2">R19027</strain>
        <tissue evidence="1">Mycelium</tissue>
    </source>
</reference>